<evidence type="ECO:0000313" key="3">
    <source>
        <dbReference type="Proteomes" id="UP001431217"/>
    </source>
</evidence>
<comment type="caution">
    <text evidence="2">The sequence shown here is derived from an EMBL/GenBank/DDBJ whole genome shotgun (WGS) entry which is preliminary data.</text>
</comment>
<gene>
    <name evidence="2" type="ORF">M2650_16090</name>
</gene>
<sequence length="136" mass="14705">MKSIALAFVLLFSSTVAAQSQHASATREIGQLFVVLERSGCQFYRNGSWHNSKQAASHLRRKYDYLAKKGLVTTTESFIDLAATKSSVSGKPYMVKCPDAAAVESKVWLTHKLVGLRSAGAGANNSFKPKPLRGSA</sequence>
<protein>
    <submittedName>
        <fullName evidence="2">DUF5329 domain-containing protein</fullName>
    </submittedName>
</protein>
<keyword evidence="1" id="KW-0732">Signal</keyword>
<dbReference type="Pfam" id="PF17263">
    <property type="entry name" value="DUF5329"/>
    <property type="match status" value="1"/>
</dbReference>
<organism evidence="2 3">
    <name type="scientific">Luteimonas galliterrae</name>
    <dbReference type="NCBI Taxonomy" id="2940486"/>
    <lineage>
        <taxon>Bacteria</taxon>
        <taxon>Pseudomonadati</taxon>
        <taxon>Pseudomonadota</taxon>
        <taxon>Gammaproteobacteria</taxon>
        <taxon>Lysobacterales</taxon>
        <taxon>Lysobacteraceae</taxon>
        <taxon>Luteimonas</taxon>
    </lineage>
</organism>
<feature type="signal peptide" evidence="1">
    <location>
        <begin position="1"/>
        <end position="18"/>
    </location>
</feature>
<dbReference type="RefSeq" id="WP_249476179.1">
    <property type="nucleotide sequence ID" value="NZ_JAMBEP010000006.1"/>
</dbReference>
<evidence type="ECO:0000313" key="2">
    <source>
        <dbReference type="EMBL" id="MCL1636143.1"/>
    </source>
</evidence>
<evidence type="ECO:0000256" key="1">
    <source>
        <dbReference type="SAM" id="SignalP"/>
    </source>
</evidence>
<accession>A0ABT0MN79</accession>
<reference evidence="2 3" key="1">
    <citation type="submission" date="2022-05" db="EMBL/GenBank/DDBJ databases">
        <title>Luteimonas sp. SX5, whole genome shotgun sequencing project.</title>
        <authorList>
            <person name="Zhao G."/>
            <person name="Shen L."/>
        </authorList>
    </citation>
    <scope>NUCLEOTIDE SEQUENCE [LARGE SCALE GENOMIC DNA]</scope>
    <source>
        <strain evidence="2 3">SX5</strain>
    </source>
</reference>
<feature type="chain" id="PRO_5045955997" evidence="1">
    <location>
        <begin position="19"/>
        <end position="136"/>
    </location>
</feature>
<name>A0ABT0MN79_9GAMM</name>
<dbReference type="EMBL" id="JAMBEP010000006">
    <property type="protein sequence ID" value="MCL1636143.1"/>
    <property type="molecule type" value="Genomic_DNA"/>
</dbReference>
<dbReference type="Proteomes" id="UP001431217">
    <property type="component" value="Unassembled WGS sequence"/>
</dbReference>
<keyword evidence="3" id="KW-1185">Reference proteome</keyword>
<dbReference type="InterPro" id="IPR035242">
    <property type="entry name" value="DUF5329"/>
</dbReference>
<proteinExistence type="predicted"/>